<organism evidence="1 2">
    <name type="scientific">Luteibacter yeojuensis</name>
    <dbReference type="NCBI Taxonomy" id="345309"/>
    <lineage>
        <taxon>Bacteria</taxon>
        <taxon>Pseudomonadati</taxon>
        <taxon>Pseudomonadota</taxon>
        <taxon>Gammaproteobacteria</taxon>
        <taxon>Lysobacterales</taxon>
        <taxon>Rhodanobacteraceae</taxon>
        <taxon>Luteibacter</taxon>
    </lineage>
</organism>
<dbReference type="OrthoDB" id="5954972at2"/>
<keyword evidence="2" id="KW-1185">Reference proteome</keyword>
<proteinExistence type="predicted"/>
<gene>
    <name evidence="1" type="ORF">VI08_09240</name>
</gene>
<dbReference type="AlphaFoldDB" id="A0A0F3KU69"/>
<dbReference type="Proteomes" id="UP000033651">
    <property type="component" value="Unassembled WGS sequence"/>
</dbReference>
<reference evidence="1 2" key="1">
    <citation type="submission" date="2015-03" db="EMBL/GenBank/DDBJ databases">
        <title>Draft genome sequence of Luteibacter yeojuensis strain SU11.</title>
        <authorList>
            <person name="Sulaiman J."/>
            <person name="Priya K."/>
            <person name="Chan K.-G."/>
        </authorList>
    </citation>
    <scope>NUCLEOTIDE SEQUENCE [LARGE SCALE GENOMIC DNA]</scope>
    <source>
        <strain evidence="1 2">SU11</strain>
    </source>
</reference>
<name>A0A0F3KU69_9GAMM</name>
<protein>
    <submittedName>
        <fullName evidence="1">Uncharacterized protein</fullName>
    </submittedName>
</protein>
<evidence type="ECO:0000313" key="2">
    <source>
        <dbReference type="Proteomes" id="UP000033651"/>
    </source>
</evidence>
<dbReference type="PATRIC" id="fig|345309.4.peg.1076"/>
<sequence>MNHIEDERQSYRRSNLRHLTRQLAEEGMESLAAQGAALGYLAEQELRNLLAGAPISDAMAREIEWAVQRPEGWLDGPRKDALDD</sequence>
<dbReference type="RefSeq" id="WP_045829288.1">
    <property type="nucleotide sequence ID" value="NZ_JZRB01000018.1"/>
</dbReference>
<comment type="caution">
    <text evidence="1">The sequence shown here is derived from an EMBL/GenBank/DDBJ whole genome shotgun (WGS) entry which is preliminary data.</text>
</comment>
<dbReference type="EMBL" id="JZRB01000018">
    <property type="protein sequence ID" value="KJV34763.1"/>
    <property type="molecule type" value="Genomic_DNA"/>
</dbReference>
<evidence type="ECO:0000313" key="1">
    <source>
        <dbReference type="EMBL" id="KJV34763.1"/>
    </source>
</evidence>
<accession>A0A0F3KU69</accession>